<accession>A0A4D6XMC2</accession>
<feature type="transmembrane region" description="Helical" evidence="1">
    <location>
        <begin position="52"/>
        <end position="74"/>
    </location>
</feature>
<gene>
    <name evidence="2" type="ORF">D9V59_00830</name>
</gene>
<dbReference type="EMBL" id="CP034900">
    <property type="protein sequence ID" value="QCI15860.1"/>
    <property type="molecule type" value="Genomic_DNA"/>
</dbReference>
<keyword evidence="1" id="KW-0812">Transmembrane</keyword>
<sequence>MLIFFIKIFIKSSKISYYNIILGGLFGIFRSGILILLFFFCFSFLNKSNYDLYISNSILISIYFEIMKYVLFFFHSL</sequence>
<protein>
    <submittedName>
        <fullName evidence="2">Uncharacterized protein</fullName>
    </submittedName>
</protein>
<evidence type="ECO:0000313" key="3">
    <source>
        <dbReference type="Proteomes" id="UP000298654"/>
    </source>
</evidence>
<organism evidence="2 3">
    <name type="scientific">Buchnera aphidicola</name>
    <name type="common">Artemisaphis artemisicola</name>
    <dbReference type="NCBI Taxonomy" id="1241836"/>
    <lineage>
        <taxon>Bacteria</taxon>
        <taxon>Pseudomonadati</taxon>
        <taxon>Pseudomonadota</taxon>
        <taxon>Gammaproteobacteria</taxon>
        <taxon>Enterobacterales</taxon>
        <taxon>Erwiniaceae</taxon>
        <taxon>Buchnera</taxon>
    </lineage>
</organism>
<dbReference type="Proteomes" id="UP000298654">
    <property type="component" value="Chromosome"/>
</dbReference>
<dbReference type="AlphaFoldDB" id="A0A4D6XMC2"/>
<reference evidence="2 3" key="1">
    <citation type="submission" date="2018-12" db="EMBL/GenBank/DDBJ databases">
        <authorList>
            <person name="Chong R.A."/>
        </authorList>
    </citation>
    <scope>NUCLEOTIDE SEQUENCE [LARGE SCALE GENOMIC DNA]</scope>
    <source>
        <strain evidence="2 3">Aar</strain>
    </source>
</reference>
<feature type="transmembrane region" description="Helical" evidence="1">
    <location>
        <begin position="20"/>
        <end position="46"/>
    </location>
</feature>
<keyword evidence="1" id="KW-0472">Membrane</keyword>
<reference evidence="2 3" key="2">
    <citation type="submission" date="2019-05" db="EMBL/GenBank/DDBJ databases">
        <title>Genome evolution of the obligate endosymbiont Buchnera aphidicola.</title>
        <authorList>
            <person name="Moran N.A."/>
        </authorList>
    </citation>
    <scope>NUCLEOTIDE SEQUENCE [LARGE SCALE GENOMIC DNA]</scope>
    <source>
        <strain evidence="2 3">Aar</strain>
    </source>
</reference>
<keyword evidence="1" id="KW-1133">Transmembrane helix</keyword>
<evidence type="ECO:0000313" key="2">
    <source>
        <dbReference type="EMBL" id="QCI15860.1"/>
    </source>
</evidence>
<proteinExistence type="predicted"/>
<name>A0A4D6XMC2_9GAMM</name>
<evidence type="ECO:0000256" key="1">
    <source>
        <dbReference type="SAM" id="Phobius"/>
    </source>
</evidence>